<evidence type="ECO:0000256" key="10">
    <source>
        <dbReference type="SAM" id="Phobius"/>
    </source>
</evidence>
<feature type="transmembrane region" description="Helical" evidence="10">
    <location>
        <begin position="92"/>
        <end position="111"/>
    </location>
</feature>
<dbReference type="PANTHER" id="PTHR32507">
    <property type="entry name" value="NA(+)/H(+) ANTIPORTER 1"/>
    <property type="match status" value="1"/>
</dbReference>
<dbReference type="InterPro" id="IPR038770">
    <property type="entry name" value="Na+/solute_symporter_sf"/>
</dbReference>
<feature type="transmembrane region" description="Helical" evidence="10">
    <location>
        <begin position="281"/>
        <end position="304"/>
    </location>
</feature>
<reference evidence="12" key="1">
    <citation type="submission" date="2023-06" db="EMBL/GenBank/DDBJ databases">
        <title>Sysu t00192.</title>
        <authorList>
            <person name="Gao L."/>
            <person name="Fang B.-Z."/>
            <person name="Li W.-J."/>
        </authorList>
    </citation>
    <scope>NUCLEOTIDE SEQUENCE</scope>
    <source>
        <strain evidence="12">SYSU T00192</strain>
    </source>
</reference>
<feature type="transmembrane region" description="Helical" evidence="10">
    <location>
        <begin position="117"/>
        <end position="139"/>
    </location>
</feature>
<feature type="transmembrane region" description="Helical" evidence="10">
    <location>
        <begin position="160"/>
        <end position="184"/>
    </location>
</feature>
<feature type="transmembrane region" description="Helical" evidence="10">
    <location>
        <begin position="230"/>
        <end position="261"/>
    </location>
</feature>
<evidence type="ECO:0000313" key="13">
    <source>
        <dbReference type="Proteomes" id="UP001172728"/>
    </source>
</evidence>
<sequence length="431" mass="43759">MDATSITALALLIAAWAFVSGALSRHNLTGPMLFTLVGFLLGNPWWGPLAIDVETRSAHAVAELALAMLLFADASRIDLRALRRQAAVPLRLLGIGLPLAIVLGTVAAFLLGPDMPWALALFIGAALAPTDAALSAPVIEDRRIPLLLRRSLNVESGLNDGIATPVVTVGVVLTASALGLTSATESVAFATVVRELAVGAGAGVAVGVLGGWAATVATRRGWTTPGARRIAVLSLAVCAFGLAQAAGANAFIAAFTAGLAFSAVAAKDVVDTEADVVLPELGGELLALGVWFLFGAGLIPVILAYANGWTVLYAVLALTVLRMLPVALALVGAGLPPRHVLFLGWFGPRGLASVVFALIAVEELAESQHPLVAQAIAVVALTVLLSVLLHGATAGPAAARSSGAPEPGDADAPQARRGHLPAADRGASTNP</sequence>
<keyword evidence="13" id="KW-1185">Reference proteome</keyword>
<evidence type="ECO:0000313" key="12">
    <source>
        <dbReference type="EMBL" id="MDN4475540.1"/>
    </source>
</evidence>
<keyword evidence="6 10" id="KW-1133">Transmembrane helix</keyword>
<evidence type="ECO:0000256" key="3">
    <source>
        <dbReference type="ARBA" id="ARBA00022449"/>
    </source>
</evidence>
<evidence type="ECO:0000256" key="6">
    <source>
        <dbReference type="ARBA" id="ARBA00022989"/>
    </source>
</evidence>
<evidence type="ECO:0000256" key="2">
    <source>
        <dbReference type="ARBA" id="ARBA00022448"/>
    </source>
</evidence>
<keyword evidence="5 10" id="KW-0812">Transmembrane</keyword>
<evidence type="ECO:0000256" key="4">
    <source>
        <dbReference type="ARBA" id="ARBA00022475"/>
    </source>
</evidence>
<dbReference type="RefSeq" id="WP_301132706.1">
    <property type="nucleotide sequence ID" value="NZ_JAUHPW010000004.1"/>
</dbReference>
<evidence type="ECO:0000256" key="7">
    <source>
        <dbReference type="ARBA" id="ARBA00023065"/>
    </source>
</evidence>
<keyword evidence="2" id="KW-0813">Transport</keyword>
<protein>
    <submittedName>
        <fullName evidence="12">Cation:proton antiporter</fullName>
    </submittedName>
</protein>
<evidence type="ECO:0000256" key="8">
    <source>
        <dbReference type="ARBA" id="ARBA00023136"/>
    </source>
</evidence>
<keyword evidence="3" id="KW-0050">Antiport</keyword>
<proteinExistence type="predicted"/>
<organism evidence="12 13">
    <name type="scientific">Demequina litoralis</name>
    <dbReference type="NCBI Taxonomy" id="3051660"/>
    <lineage>
        <taxon>Bacteria</taxon>
        <taxon>Bacillati</taxon>
        <taxon>Actinomycetota</taxon>
        <taxon>Actinomycetes</taxon>
        <taxon>Micrococcales</taxon>
        <taxon>Demequinaceae</taxon>
        <taxon>Demequina</taxon>
    </lineage>
</organism>
<comment type="subcellular location">
    <subcellularLocation>
        <location evidence="1">Cell membrane</location>
        <topology evidence="1">Multi-pass membrane protein</topology>
    </subcellularLocation>
</comment>
<keyword evidence="8 10" id="KW-0472">Membrane</keyword>
<feature type="transmembrane region" description="Helical" evidence="10">
    <location>
        <begin position="196"/>
        <end position="218"/>
    </location>
</feature>
<evidence type="ECO:0000259" key="11">
    <source>
        <dbReference type="Pfam" id="PF00999"/>
    </source>
</evidence>
<accession>A0ABT8G8S1</accession>
<comment type="caution">
    <text evidence="12">The sequence shown here is derived from an EMBL/GenBank/DDBJ whole genome shotgun (WGS) entry which is preliminary data.</text>
</comment>
<dbReference type="Proteomes" id="UP001172728">
    <property type="component" value="Unassembled WGS sequence"/>
</dbReference>
<gene>
    <name evidence="12" type="ORF">QQX09_06705</name>
</gene>
<feature type="transmembrane region" description="Helical" evidence="10">
    <location>
        <begin position="311"/>
        <end position="333"/>
    </location>
</feature>
<feature type="domain" description="Cation/H+ exchanger transmembrane" evidence="11">
    <location>
        <begin position="17"/>
        <end position="397"/>
    </location>
</feature>
<feature type="compositionally biased region" description="Low complexity" evidence="9">
    <location>
        <begin position="396"/>
        <end position="407"/>
    </location>
</feature>
<dbReference type="EMBL" id="JAUHPW010000004">
    <property type="protein sequence ID" value="MDN4475540.1"/>
    <property type="molecule type" value="Genomic_DNA"/>
</dbReference>
<dbReference type="Pfam" id="PF00999">
    <property type="entry name" value="Na_H_Exchanger"/>
    <property type="match status" value="1"/>
</dbReference>
<name>A0ABT8G8S1_9MICO</name>
<evidence type="ECO:0000256" key="1">
    <source>
        <dbReference type="ARBA" id="ARBA00004651"/>
    </source>
</evidence>
<dbReference type="PANTHER" id="PTHR32507:SF8">
    <property type="entry name" value="CNH1P"/>
    <property type="match status" value="1"/>
</dbReference>
<dbReference type="InterPro" id="IPR006153">
    <property type="entry name" value="Cation/H_exchanger_TM"/>
</dbReference>
<evidence type="ECO:0000256" key="5">
    <source>
        <dbReference type="ARBA" id="ARBA00022692"/>
    </source>
</evidence>
<evidence type="ECO:0000256" key="9">
    <source>
        <dbReference type="SAM" id="MobiDB-lite"/>
    </source>
</evidence>
<keyword evidence="4" id="KW-1003">Cell membrane</keyword>
<keyword evidence="7" id="KW-0406">Ion transport</keyword>
<feature type="transmembrane region" description="Helical" evidence="10">
    <location>
        <begin position="371"/>
        <end position="392"/>
    </location>
</feature>
<feature type="region of interest" description="Disordered" evidence="9">
    <location>
        <begin position="396"/>
        <end position="431"/>
    </location>
</feature>
<dbReference type="Gene3D" id="1.20.1530.20">
    <property type="match status" value="1"/>
</dbReference>